<feature type="domain" description="FAS1" evidence="1">
    <location>
        <begin position="37"/>
        <end position="185"/>
    </location>
</feature>
<name>A0A3N4N3E6_9BACT</name>
<dbReference type="InterPro" id="IPR000782">
    <property type="entry name" value="FAS1_domain"/>
</dbReference>
<dbReference type="PANTHER" id="PTHR10900:SF77">
    <property type="entry name" value="FI19380P1"/>
    <property type="match status" value="1"/>
</dbReference>
<protein>
    <recommendedName>
        <fullName evidence="1">FAS1 domain-containing protein</fullName>
    </recommendedName>
</protein>
<dbReference type="Proteomes" id="UP000279089">
    <property type="component" value="Unassembled WGS sequence"/>
</dbReference>
<organism evidence="2 3">
    <name type="scientific">Chitinophaga barathri</name>
    <dbReference type="NCBI Taxonomy" id="1647451"/>
    <lineage>
        <taxon>Bacteria</taxon>
        <taxon>Pseudomonadati</taxon>
        <taxon>Bacteroidota</taxon>
        <taxon>Chitinophagia</taxon>
        <taxon>Chitinophagales</taxon>
        <taxon>Chitinophagaceae</taxon>
        <taxon>Chitinophaga</taxon>
    </lineage>
</organism>
<dbReference type="AlphaFoldDB" id="A0A3N4N3E6"/>
<proteinExistence type="predicted"/>
<dbReference type="RefSeq" id="WP_120515109.1">
    <property type="nucleotide sequence ID" value="NZ_QXZY01000002.1"/>
</dbReference>
<evidence type="ECO:0000313" key="2">
    <source>
        <dbReference type="EMBL" id="RPD42133.1"/>
    </source>
</evidence>
<dbReference type="SUPFAM" id="SSF82153">
    <property type="entry name" value="FAS1 domain"/>
    <property type="match status" value="2"/>
</dbReference>
<dbReference type="PANTHER" id="PTHR10900">
    <property type="entry name" value="PERIOSTIN-RELATED"/>
    <property type="match status" value="1"/>
</dbReference>
<dbReference type="OrthoDB" id="624512at2"/>
<gene>
    <name evidence="2" type="ORF">EG028_08300</name>
</gene>
<dbReference type="EMBL" id="RMBX01000003">
    <property type="protein sequence ID" value="RPD42133.1"/>
    <property type="molecule type" value="Genomic_DNA"/>
</dbReference>
<dbReference type="Gene3D" id="2.30.180.10">
    <property type="entry name" value="FAS1 domain"/>
    <property type="match status" value="2"/>
</dbReference>
<accession>A0A3N4N3E6</accession>
<evidence type="ECO:0000259" key="1">
    <source>
        <dbReference type="PROSITE" id="PS50213"/>
    </source>
</evidence>
<sequence>MRTISFIILMTGLLGAASCLKPSDSDMQVSLPIPHSGTDIHEVLAQQPGLALYNQAYTRLGIDKEMDHNKGYTIFAVKDAGMIAAGLTAEKISSLPLDSLAKLIRYHNLSGALDDNAILSAAFTLITSTLRQDTVPYRDHYEQLVLPRLYISGNDKLYLNDYPVSALPSAIKAANGYIYAVDSLVQPPAARTVLEIVDEDPELSLYRFALNLRDSLFRDPVEAWGYFDDLTCSDTFFFATAFNQYGQAMTHKPTVLAPTNDAFRAAGLHTEEDIRNFALSVPMEVYIDYNTYMMYINYSPLDSILKRHIIYNEELINQARLPLLYYDLAKPAFSSSALNVYKRGISFFGPLSYKKETYKLQFSVSNGDLKVRYNPGPGGVANIIRQPGNKGIGINGAVYKTDQLFKPQ</sequence>
<dbReference type="InterPro" id="IPR036378">
    <property type="entry name" value="FAS1_dom_sf"/>
</dbReference>
<dbReference type="Pfam" id="PF02469">
    <property type="entry name" value="Fasciclin"/>
    <property type="match status" value="1"/>
</dbReference>
<dbReference type="InterPro" id="IPR050904">
    <property type="entry name" value="Adhesion/Biosynth-related"/>
</dbReference>
<dbReference type="PROSITE" id="PS50213">
    <property type="entry name" value="FAS1"/>
    <property type="match status" value="1"/>
</dbReference>
<keyword evidence="3" id="KW-1185">Reference proteome</keyword>
<dbReference type="PROSITE" id="PS51257">
    <property type="entry name" value="PROKAR_LIPOPROTEIN"/>
    <property type="match status" value="1"/>
</dbReference>
<reference evidence="3" key="1">
    <citation type="submission" date="2018-11" db="EMBL/GenBank/DDBJ databases">
        <title>Chitinophaga lutea sp.nov., isolate from arsenic contaminated soil.</title>
        <authorList>
            <person name="Zong Y."/>
        </authorList>
    </citation>
    <scope>NUCLEOTIDE SEQUENCE [LARGE SCALE GENOMIC DNA]</scope>
    <source>
        <strain evidence="3">YLT18</strain>
    </source>
</reference>
<comment type="caution">
    <text evidence="2">The sequence shown here is derived from an EMBL/GenBank/DDBJ whole genome shotgun (WGS) entry which is preliminary data.</text>
</comment>
<evidence type="ECO:0000313" key="3">
    <source>
        <dbReference type="Proteomes" id="UP000279089"/>
    </source>
</evidence>